<dbReference type="RefSeq" id="XP_011647110.1">
    <property type="nucleotide sequence ID" value="XM_011648808.2"/>
</dbReference>
<dbReference type="GeneID" id="105433465"/>
<gene>
    <name evidence="2" type="primary">LOC105433465</name>
</gene>
<keyword evidence="1" id="KW-1185">Reference proteome</keyword>
<proteinExistence type="predicted"/>
<protein>
    <submittedName>
        <fullName evidence="2">Uncharacterized protein LOC105433465</fullName>
    </submittedName>
</protein>
<dbReference type="KEGG" id="pbar:105433465"/>
<evidence type="ECO:0000313" key="2">
    <source>
        <dbReference type="RefSeq" id="XP_011647110.1"/>
    </source>
</evidence>
<dbReference type="AlphaFoldDB" id="A0A6I9XMA5"/>
<dbReference type="OrthoDB" id="7551668at2759"/>
<name>A0A6I9XMA5_9HYME</name>
<dbReference type="Proteomes" id="UP000504615">
    <property type="component" value="Unplaced"/>
</dbReference>
<reference evidence="2" key="1">
    <citation type="submission" date="2025-08" db="UniProtKB">
        <authorList>
            <consortium name="RefSeq"/>
        </authorList>
    </citation>
    <scope>IDENTIFICATION</scope>
</reference>
<accession>A0A6I9XMA5</accession>
<evidence type="ECO:0000313" key="1">
    <source>
        <dbReference type="Proteomes" id="UP000504615"/>
    </source>
</evidence>
<sequence length="105" mass="11689">MYFSCFCPSLTRKREFCPVAIADVVAAVRPSVIRREIETRSTACLFTELPTEDAACRSSRNVSDKLDIGSVPIGEEFPGTPQIFQSRRTLTTTCLTSLWTPMPGR</sequence>
<organism evidence="1 2">
    <name type="scientific">Pogonomyrmex barbatus</name>
    <name type="common">red harvester ant</name>
    <dbReference type="NCBI Taxonomy" id="144034"/>
    <lineage>
        <taxon>Eukaryota</taxon>
        <taxon>Metazoa</taxon>
        <taxon>Ecdysozoa</taxon>
        <taxon>Arthropoda</taxon>
        <taxon>Hexapoda</taxon>
        <taxon>Insecta</taxon>
        <taxon>Pterygota</taxon>
        <taxon>Neoptera</taxon>
        <taxon>Endopterygota</taxon>
        <taxon>Hymenoptera</taxon>
        <taxon>Apocrita</taxon>
        <taxon>Aculeata</taxon>
        <taxon>Formicoidea</taxon>
        <taxon>Formicidae</taxon>
        <taxon>Myrmicinae</taxon>
        <taxon>Pogonomyrmex</taxon>
    </lineage>
</organism>